<protein>
    <recommendedName>
        <fullName evidence="3">PKD domain-containing protein</fullName>
    </recommendedName>
</protein>
<dbReference type="Gene3D" id="2.60.40.10">
    <property type="entry name" value="Immunoglobulins"/>
    <property type="match status" value="1"/>
</dbReference>
<gene>
    <name evidence="1" type="ORF">Q4Q39_02070</name>
</gene>
<name>A0ABT8WWX9_9FLAO</name>
<dbReference type="Proteomes" id="UP001176891">
    <property type="component" value="Unassembled WGS sequence"/>
</dbReference>
<evidence type="ECO:0000313" key="2">
    <source>
        <dbReference type="Proteomes" id="UP001176891"/>
    </source>
</evidence>
<dbReference type="RefSeq" id="WP_303280699.1">
    <property type="nucleotide sequence ID" value="NZ_BAABCZ010000016.1"/>
</dbReference>
<dbReference type="PROSITE" id="PS51257">
    <property type="entry name" value="PROKAR_LIPOPROTEIN"/>
    <property type="match status" value="1"/>
</dbReference>
<organism evidence="1 2">
    <name type="scientific">Flavivirga amylovorans</name>
    <dbReference type="NCBI Taxonomy" id="870486"/>
    <lineage>
        <taxon>Bacteria</taxon>
        <taxon>Pseudomonadati</taxon>
        <taxon>Bacteroidota</taxon>
        <taxon>Flavobacteriia</taxon>
        <taxon>Flavobacteriales</taxon>
        <taxon>Flavobacteriaceae</taxon>
        <taxon>Flavivirga</taxon>
    </lineage>
</organism>
<reference evidence="1" key="1">
    <citation type="submission" date="2023-07" db="EMBL/GenBank/DDBJ databases">
        <title>Two novel species in the genus Flavivirga.</title>
        <authorList>
            <person name="Kwon K."/>
        </authorList>
    </citation>
    <scope>NUCLEOTIDE SEQUENCE</scope>
    <source>
        <strain evidence="1">KACC 14157</strain>
    </source>
</reference>
<accession>A0ABT8WWX9</accession>
<proteinExistence type="predicted"/>
<dbReference type="EMBL" id="JAUOEM010000001">
    <property type="protein sequence ID" value="MDO5986178.1"/>
    <property type="molecule type" value="Genomic_DNA"/>
</dbReference>
<comment type="caution">
    <text evidence="1">The sequence shown here is derived from an EMBL/GenBank/DDBJ whole genome shotgun (WGS) entry which is preliminary data.</text>
</comment>
<evidence type="ECO:0008006" key="3">
    <source>
        <dbReference type="Google" id="ProtNLM"/>
    </source>
</evidence>
<keyword evidence="2" id="KW-1185">Reference proteome</keyword>
<sequence>MKKAIKYISRTLLVLTIISTFSCEKDEIEVDNTPKVVISNSNLRSKFVRTSYPAGVGQVFSFIDASQGVVSRKWTVDPDSSFGPNVMIVNNPQVLDAEDITDVIPFIISGRTTTSDERLHLVYRTAGTYNITLELTFNEEVSVTKDDSSVITAVPNGDQWVLTIPITIVVL</sequence>
<evidence type="ECO:0000313" key="1">
    <source>
        <dbReference type="EMBL" id="MDO5986178.1"/>
    </source>
</evidence>
<dbReference type="InterPro" id="IPR013783">
    <property type="entry name" value="Ig-like_fold"/>
</dbReference>